<comment type="caution">
    <text evidence="1">The sequence shown here is derived from an EMBL/GenBank/DDBJ whole genome shotgun (WGS) entry which is preliminary data.</text>
</comment>
<dbReference type="Pfam" id="PF13500">
    <property type="entry name" value="AAA_26"/>
    <property type="match status" value="1"/>
</dbReference>
<dbReference type="SUPFAM" id="SSF52540">
    <property type="entry name" value="P-loop containing nucleoside triphosphate hydrolases"/>
    <property type="match status" value="1"/>
</dbReference>
<organism evidence="1 2">
    <name type="scientific">Cyclotella atomus</name>
    <dbReference type="NCBI Taxonomy" id="382360"/>
    <lineage>
        <taxon>Eukaryota</taxon>
        <taxon>Sar</taxon>
        <taxon>Stramenopiles</taxon>
        <taxon>Ochrophyta</taxon>
        <taxon>Bacillariophyta</taxon>
        <taxon>Coscinodiscophyceae</taxon>
        <taxon>Thalassiosirophycidae</taxon>
        <taxon>Stephanodiscales</taxon>
        <taxon>Stephanodiscaceae</taxon>
        <taxon>Cyclotella</taxon>
    </lineage>
</organism>
<gene>
    <name evidence="1" type="ORF">ACHAWO_008929</name>
</gene>
<evidence type="ECO:0008006" key="3">
    <source>
        <dbReference type="Google" id="ProtNLM"/>
    </source>
</evidence>
<dbReference type="CDD" id="cd03109">
    <property type="entry name" value="DTBS"/>
    <property type="match status" value="1"/>
</dbReference>
<sequence length="294" mass="31999">MASKTISKFALHPKHRTHLVFGANTDVGKSVVSTGLVRAAAAATDSGTVNYIKPLQCGGSDESFVVRHDSQSQSNITCKTLFTWMTPASPHLASRWENLPVSDEQITLSLTESMKLIQSSSMNSTTIIETAGGALSPSSWSPDNASAAGNRLGWSTQADLYSPLHIPVVFVGDGKLGGISVTLSTLEALWNRGYSVDAVVFINSGTGNGGNDQDGNAMSFGEGNAEALEEYIMMRNTKQRSLCRNIEHFDDGSIVLLPSLPPMPERLDNWYEQNHERFSKLNHLLNAKWDTYFE</sequence>
<name>A0ABD3QGR1_9STRA</name>
<reference evidence="1 2" key="1">
    <citation type="submission" date="2024-10" db="EMBL/GenBank/DDBJ databases">
        <title>Updated reference genomes for cyclostephanoid diatoms.</title>
        <authorList>
            <person name="Roberts W.R."/>
            <person name="Alverson A.J."/>
        </authorList>
    </citation>
    <scope>NUCLEOTIDE SEQUENCE [LARGE SCALE GENOMIC DNA]</scope>
    <source>
        <strain evidence="1 2">AJA010-31</strain>
    </source>
</reference>
<dbReference type="Proteomes" id="UP001530400">
    <property type="component" value="Unassembled WGS sequence"/>
</dbReference>
<dbReference type="PANTHER" id="PTHR43210">
    <property type="entry name" value="DETHIOBIOTIN SYNTHETASE"/>
    <property type="match status" value="1"/>
</dbReference>
<dbReference type="GO" id="GO:0009102">
    <property type="term" value="P:biotin biosynthetic process"/>
    <property type="evidence" value="ECO:0007669"/>
    <property type="project" value="UniProtKB-ARBA"/>
</dbReference>
<keyword evidence="2" id="KW-1185">Reference proteome</keyword>
<dbReference type="EMBL" id="JALLPJ020000180">
    <property type="protein sequence ID" value="KAL3799613.1"/>
    <property type="molecule type" value="Genomic_DNA"/>
</dbReference>
<dbReference type="InterPro" id="IPR027417">
    <property type="entry name" value="P-loop_NTPase"/>
</dbReference>
<dbReference type="InterPro" id="IPR004472">
    <property type="entry name" value="DTB_synth_BioD"/>
</dbReference>
<protein>
    <recommendedName>
        <fullName evidence="3">Dethiobiotin synthase</fullName>
    </recommendedName>
</protein>
<dbReference type="Gene3D" id="3.40.50.300">
    <property type="entry name" value="P-loop containing nucleotide triphosphate hydrolases"/>
    <property type="match status" value="1"/>
</dbReference>
<dbReference type="HAMAP" id="MF_00336">
    <property type="entry name" value="BioD"/>
    <property type="match status" value="1"/>
</dbReference>
<evidence type="ECO:0000313" key="2">
    <source>
        <dbReference type="Proteomes" id="UP001530400"/>
    </source>
</evidence>
<dbReference type="AlphaFoldDB" id="A0ABD3QGR1"/>
<proteinExistence type="inferred from homology"/>
<evidence type="ECO:0000313" key="1">
    <source>
        <dbReference type="EMBL" id="KAL3799613.1"/>
    </source>
</evidence>
<accession>A0ABD3QGR1</accession>
<dbReference type="PANTHER" id="PTHR43210:SF5">
    <property type="entry name" value="DETHIOBIOTIN SYNTHETASE"/>
    <property type="match status" value="1"/>
</dbReference>